<feature type="domain" description="HemY N-terminal" evidence="12">
    <location>
        <begin position="26"/>
        <end position="135"/>
    </location>
</feature>
<dbReference type="UniPathway" id="UPA00252"/>
<evidence type="ECO:0000256" key="7">
    <source>
        <dbReference type="ARBA" id="ARBA00022989"/>
    </source>
</evidence>
<dbReference type="InterPro" id="IPR011990">
    <property type="entry name" value="TPR-like_helical_dom_sf"/>
</dbReference>
<dbReference type="InterPro" id="IPR010817">
    <property type="entry name" value="HemY_N"/>
</dbReference>
<evidence type="ECO:0000256" key="1">
    <source>
        <dbReference type="ARBA" id="ARBA00002962"/>
    </source>
</evidence>
<comment type="pathway">
    <text evidence="3">Porphyrin-containing compound metabolism; protoheme biosynthesis.</text>
</comment>
<proteinExistence type="predicted"/>
<dbReference type="GO" id="GO:0006779">
    <property type="term" value="P:porphyrin-containing compound biosynthetic process"/>
    <property type="evidence" value="ECO:0007669"/>
    <property type="project" value="UniProtKB-KW"/>
</dbReference>
<dbReference type="AlphaFoldDB" id="A0A853GU89"/>
<evidence type="ECO:0000256" key="3">
    <source>
        <dbReference type="ARBA" id="ARBA00004744"/>
    </source>
</evidence>
<comment type="function">
    <text evidence="1">Involved in a late step of protoheme IX synthesis.</text>
</comment>
<evidence type="ECO:0000256" key="8">
    <source>
        <dbReference type="ARBA" id="ARBA00023136"/>
    </source>
</evidence>
<evidence type="ECO:0000259" key="12">
    <source>
        <dbReference type="Pfam" id="PF07219"/>
    </source>
</evidence>
<evidence type="ECO:0000256" key="4">
    <source>
        <dbReference type="ARBA" id="ARBA00022475"/>
    </source>
</evidence>
<feature type="region of interest" description="Disordered" evidence="10">
    <location>
        <begin position="445"/>
        <end position="510"/>
    </location>
</feature>
<evidence type="ECO:0000256" key="9">
    <source>
        <dbReference type="ARBA" id="ARBA00023244"/>
    </source>
</evidence>
<keyword evidence="6 11" id="KW-0812">Transmembrane</keyword>
<dbReference type="InterPro" id="IPR005254">
    <property type="entry name" value="Heme_biosyn_assoc_TPR_pro"/>
</dbReference>
<gene>
    <name evidence="13" type="ORF">H0A62_09470</name>
</gene>
<evidence type="ECO:0000256" key="5">
    <source>
        <dbReference type="ARBA" id="ARBA00022519"/>
    </source>
</evidence>
<name>A0A853GU89_9BURK</name>
<organism evidence="13 14">
    <name type="scientific">Pollutimonas harenae</name>
    <dbReference type="NCBI Taxonomy" id="657015"/>
    <lineage>
        <taxon>Bacteria</taxon>
        <taxon>Pseudomonadati</taxon>
        <taxon>Pseudomonadota</taxon>
        <taxon>Betaproteobacteria</taxon>
        <taxon>Burkholderiales</taxon>
        <taxon>Alcaligenaceae</taxon>
        <taxon>Pollutimonas</taxon>
    </lineage>
</organism>
<feature type="transmembrane region" description="Helical" evidence="11">
    <location>
        <begin position="41"/>
        <end position="67"/>
    </location>
</feature>
<comment type="caution">
    <text evidence="13">The sequence shown here is derived from an EMBL/GenBank/DDBJ whole genome shotgun (WGS) entry which is preliminary data.</text>
</comment>
<protein>
    <submittedName>
        <fullName evidence="13">Heme biosynthesis protein HemY</fullName>
    </submittedName>
</protein>
<evidence type="ECO:0000256" key="10">
    <source>
        <dbReference type="SAM" id="MobiDB-lite"/>
    </source>
</evidence>
<dbReference type="SUPFAM" id="SSF48452">
    <property type="entry name" value="TPR-like"/>
    <property type="match status" value="1"/>
</dbReference>
<keyword evidence="7 11" id="KW-1133">Transmembrane helix</keyword>
<dbReference type="NCBIfam" id="TIGR00540">
    <property type="entry name" value="TPR_hemY_coli"/>
    <property type="match status" value="1"/>
</dbReference>
<dbReference type="RefSeq" id="WP_130039382.1">
    <property type="nucleotide sequence ID" value="NZ_JACCEV010000002.1"/>
</dbReference>
<accession>A0A853GU89</accession>
<feature type="compositionally biased region" description="Basic and acidic residues" evidence="10">
    <location>
        <begin position="501"/>
        <end position="510"/>
    </location>
</feature>
<dbReference type="Gene3D" id="1.25.40.10">
    <property type="entry name" value="Tetratricopeptide repeat domain"/>
    <property type="match status" value="2"/>
</dbReference>
<comment type="subcellular location">
    <subcellularLocation>
        <location evidence="2">Cell inner membrane</location>
        <topology evidence="2">Multi-pass membrane protein</topology>
    </subcellularLocation>
</comment>
<evidence type="ECO:0000256" key="11">
    <source>
        <dbReference type="SAM" id="Phobius"/>
    </source>
</evidence>
<evidence type="ECO:0000256" key="6">
    <source>
        <dbReference type="ARBA" id="ARBA00022692"/>
    </source>
</evidence>
<keyword evidence="5" id="KW-0997">Cell inner membrane</keyword>
<keyword evidence="8 11" id="KW-0472">Membrane</keyword>
<sequence length="510" mass="56590">MRTWFWTLLVLAAAVGLALLLREHSGNVLIVAQPWRVELSLTLAVLLILATFIILYCLLRVLAWIGVRPERFRSWRSRRSQKREHELLENGWINVLEGRYPDAEKDLSKLLSRSKSKSRKVLAGLASARASQHMGEYGRRDEALTLARQNAQDNPRLSEATAIVAAEMYLDQNRPQDALVLLQPLQDATTRYFHATRLLLRAHRQLRNHDRVFELTRLLSRRGVLEKSEAVQLIETSAAARLRAGGAEGFKTIWSDLKSDERALPDVALAAADIQAAQGNIDEASKILEAGISARLEPRLLNAYSQCPAEHVARRLSKAEDWLKSNPDDSALLAALGNLCLTGQLWGQGERYLLRSMKIRSDMRIHALLGNLYDRLGRPKDAMTHWRLASGVAGVLPVLPSSRFLPAADTRGDPTLVDVERLPPEAQVLRDMHVPLAASAADFVNDDDFSDTDHRAGPSSVDPSASSAKAVQPPAASEDSYLDEYFDSAPIPGVDLSQTSDRPRQDSGHD</sequence>
<dbReference type="OrthoDB" id="7053339at2"/>
<dbReference type="EMBL" id="JACCEV010000002">
    <property type="protein sequence ID" value="NYT85831.1"/>
    <property type="molecule type" value="Genomic_DNA"/>
</dbReference>
<dbReference type="Proteomes" id="UP000554144">
    <property type="component" value="Unassembled WGS sequence"/>
</dbReference>
<evidence type="ECO:0000313" key="13">
    <source>
        <dbReference type="EMBL" id="NYT85831.1"/>
    </source>
</evidence>
<dbReference type="Pfam" id="PF07219">
    <property type="entry name" value="HemY_N"/>
    <property type="match status" value="1"/>
</dbReference>
<reference evidence="13 14" key="1">
    <citation type="submission" date="2020-07" db="EMBL/GenBank/DDBJ databases">
        <title>Taxonomic revisions and descriptions of new bacterial species based on genomic comparisons in the high-G+C-content subgroup of the family Alcaligenaceae.</title>
        <authorList>
            <person name="Szabo A."/>
            <person name="Felfoldi T."/>
        </authorList>
    </citation>
    <scope>NUCLEOTIDE SEQUENCE [LARGE SCALE GENOMIC DNA]</scope>
    <source>
        <strain evidence="13 14">DSM 25667</strain>
    </source>
</reference>
<evidence type="ECO:0000313" key="14">
    <source>
        <dbReference type="Proteomes" id="UP000554144"/>
    </source>
</evidence>
<keyword evidence="9" id="KW-0627">Porphyrin biosynthesis</keyword>
<dbReference type="GO" id="GO:0005886">
    <property type="term" value="C:plasma membrane"/>
    <property type="evidence" value="ECO:0007669"/>
    <property type="project" value="UniProtKB-SubCell"/>
</dbReference>
<dbReference type="GO" id="GO:0042168">
    <property type="term" value="P:heme metabolic process"/>
    <property type="evidence" value="ECO:0007669"/>
    <property type="project" value="InterPro"/>
</dbReference>
<keyword evidence="4" id="KW-1003">Cell membrane</keyword>
<keyword evidence="14" id="KW-1185">Reference proteome</keyword>
<evidence type="ECO:0000256" key="2">
    <source>
        <dbReference type="ARBA" id="ARBA00004429"/>
    </source>
</evidence>